<evidence type="ECO:0000313" key="2">
    <source>
        <dbReference type="Proteomes" id="UP001183607"/>
    </source>
</evidence>
<dbReference type="SUPFAM" id="SSF56112">
    <property type="entry name" value="Protein kinase-like (PK-like)"/>
    <property type="match status" value="2"/>
</dbReference>
<dbReference type="Gene3D" id="1.10.510.10">
    <property type="entry name" value="Transferase(Phosphotransferase) domain 1"/>
    <property type="match status" value="1"/>
</dbReference>
<gene>
    <name evidence="1" type="ORF">RM574_27440</name>
</gene>
<dbReference type="EMBL" id="JAVRER010000067">
    <property type="protein sequence ID" value="MDT0419219.1"/>
    <property type="molecule type" value="Genomic_DNA"/>
</dbReference>
<proteinExistence type="predicted"/>
<protein>
    <recommendedName>
        <fullName evidence="3">Protein kinase domain-containing protein</fullName>
    </recommendedName>
</protein>
<reference evidence="2" key="1">
    <citation type="submission" date="2023-07" db="EMBL/GenBank/DDBJ databases">
        <title>30 novel species of actinomycetes from the DSMZ collection.</title>
        <authorList>
            <person name="Nouioui I."/>
        </authorList>
    </citation>
    <scope>NUCLEOTIDE SEQUENCE [LARGE SCALE GENOMIC DNA]</scope>
    <source>
        <strain evidence="2">DSM 41982</strain>
    </source>
</reference>
<evidence type="ECO:0000313" key="1">
    <source>
        <dbReference type="EMBL" id="MDT0419219.1"/>
    </source>
</evidence>
<organism evidence="1 2">
    <name type="scientific">Streptomyces evansiae</name>
    <dbReference type="NCBI Taxonomy" id="3075535"/>
    <lineage>
        <taxon>Bacteria</taxon>
        <taxon>Bacillati</taxon>
        <taxon>Actinomycetota</taxon>
        <taxon>Actinomycetes</taxon>
        <taxon>Kitasatosporales</taxon>
        <taxon>Streptomycetaceae</taxon>
        <taxon>Streptomyces</taxon>
    </lineage>
</organism>
<evidence type="ECO:0008006" key="3">
    <source>
        <dbReference type="Google" id="ProtNLM"/>
    </source>
</evidence>
<comment type="caution">
    <text evidence="1">The sequence shown here is derived from an EMBL/GenBank/DDBJ whole genome shotgun (WGS) entry which is preliminary data.</text>
</comment>
<sequence>MPAAALAALDDTALARLLATSTPLAAGIGGRTARLDVAGTPVFVKRVPLTAREAEPRSTADPYGLPLVCHYGMGASPAGGAWRELEAHRAAASMGLAPELYHWRLLRETEPPALPGELADTDAVSRSWGPEAALRVEELRDAPASLALFMEYVPQTLHDWLAPRVRGPGGEREVARVAAELDAATRKMSANGLVHFDGHWGNVLTDGHRVLFTDFGLALADTFALTARERAFLAEHREHDLGYARSFLVNWLLTQAYGMTGAERAAYVRAPRPLPGPGPGATLLARDAPLTAVLTPFLVAVAQGARDTPYPAAEVARTLRA</sequence>
<dbReference type="AlphaFoldDB" id="A0ABD5ECU3"/>
<dbReference type="RefSeq" id="WP_311677653.1">
    <property type="nucleotide sequence ID" value="NZ_JAVRER010000067.1"/>
</dbReference>
<dbReference type="InterPro" id="IPR011009">
    <property type="entry name" value="Kinase-like_dom_sf"/>
</dbReference>
<accession>A0ABD5ECU3</accession>
<name>A0ABD5ECU3_9ACTN</name>
<dbReference type="Proteomes" id="UP001183607">
    <property type="component" value="Unassembled WGS sequence"/>
</dbReference>